<dbReference type="InParanoid" id="A0A369KE00"/>
<keyword evidence="2" id="KW-1185">Reference proteome</keyword>
<dbReference type="Proteomes" id="UP000076154">
    <property type="component" value="Unassembled WGS sequence"/>
</dbReference>
<gene>
    <name evidence="1" type="ORF">Hypma_000066</name>
</gene>
<protein>
    <submittedName>
        <fullName evidence="1">Uncharacterized protein</fullName>
    </submittedName>
</protein>
<organism evidence="1 2">
    <name type="scientific">Hypsizygus marmoreus</name>
    <name type="common">White beech mushroom</name>
    <name type="synonym">Agaricus marmoreus</name>
    <dbReference type="NCBI Taxonomy" id="39966"/>
    <lineage>
        <taxon>Eukaryota</taxon>
        <taxon>Fungi</taxon>
        <taxon>Dikarya</taxon>
        <taxon>Basidiomycota</taxon>
        <taxon>Agaricomycotina</taxon>
        <taxon>Agaricomycetes</taxon>
        <taxon>Agaricomycetidae</taxon>
        <taxon>Agaricales</taxon>
        <taxon>Tricholomatineae</taxon>
        <taxon>Lyophyllaceae</taxon>
        <taxon>Hypsizygus</taxon>
    </lineage>
</organism>
<accession>A0A369KE00</accession>
<dbReference type="AlphaFoldDB" id="A0A369KE00"/>
<sequence>MASSLSSSFKLPVSTNSRPCYINTLPPELLREVFILSLPTKREWTDTSLLSISPLSLVQVCKSWRLFVEGVPELWQTLYIHRDNIASDCLENVGPGAGRFLSHALQRSISLSIDLPSYGLITSDVLSHIPWASLVELEIIEGKFSVDMALEILACCGNLVQCTFFMLGSPCVSELVLDGPVIVLNHLEYLSVTFGSAWFPVYSASSGAETSKKISPLFEHLELPALEYLKIRASMASIDIDLPLALLECQRDSQFPLKTLEFSNVLCNTQHLRDLLSELPTLTTLHLLHTDKRCCHQYPHLLDLLSFTNGIDETGEPIKNILPNLERLKVQDTIRCTELFTDQWDHRVLDAIESRTWTAGAYPYREVGLAQLKKVTIRWDGRRHSPPIANRLNNLRRAGLIMHHTVI</sequence>
<evidence type="ECO:0000313" key="2">
    <source>
        <dbReference type="Proteomes" id="UP000076154"/>
    </source>
</evidence>
<dbReference type="EMBL" id="LUEZ02000001">
    <property type="protein sequence ID" value="RDB31127.1"/>
    <property type="molecule type" value="Genomic_DNA"/>
</dbReference>
<reference evidence="1" key="1">
    <citation type="submission" date="2018-04" db="EMBL/GenBank/DDBJ databases">
        <title>Whole genome sequencing of Hypsizygus marmoreus.</title>
        <authorList>
            <person name="Choi I.-G."/>
            <person name="Min B."/>
            <person name="Kim J.-G."/>
            <person name="Kim S."/>
            <person name="Oh Y.-L."/>
            <person name="Kong W.-S."/>
            <person name="Park H."/>
            <person name="Jeong J."/>
            <person name="Song E.-S."/>
        </authorList>
    </citation>
    <scope>NUCLEOTIDE SEQUENCE [LARGE SCALE GENOMIC DNA]</scope>
    <source>
        <strain evidence="1">51987-8</strain>
    </source>
</reference>
<dbReference type="OrthoDB" id="3365698at2759"/>
<proteinExistence type="predicted"/>
<evidence type="ECO:0000313" key="1">
    <source>
        <dbReference type="EMBL" id="RDB31127.1"/>
    </source>
</evidence>
<name>A0A369KE00_HYPMA</name>
<comment type="caution">
    <text evidence="1">The sequence shown here is derived from an EMBL/GenBank/DDBJ whole genome shotgun (WGS) entry which is preliminary data.</text>
</comment>